<dbReference type="InterPro" id="IPR016181">
    <property type="entry name" value="Acyl_CoA_acyltransferase"/>
</dbReference>
<dbReference type="PANTHER" id="PTHR43451">
    <property type="entry name" value="ACETYLTRANSFERASE (GNAT) FAMILY PROTEIN"/>
    <property type="match status" value="1"/>
</dbReference>
<sequence length="153" mass="17895">MLIRKYDEKDLKEVLQLFYNTVHSINIKDYTLEQVNAWAPKIPEKKKWENFLYENKTSVAVINQKIVGFSDLREDGYLNTMYVSKNHQGQGIATILLSGIEQEAQNLSITKLTTEASITAKDFFRKRGFNIVEKQNKKHNNMVFVNYIMEKNI</sequence>
<dbReference type="RefSeq" id="WP_160196856.1">
    <property type="nucleotide sequence ID" value="NZ_QXXA01000006.1"/>
</dbReference>
<evidence type="ECO:0000259" key="1">
    <source>
        <dbReference type="PROSITE" id="PS51186"/>
    </source>
</evidence>
<gene>
    <name evidence="2" type="ORF">D3Z33_05785</name>
</gene>
<keyword evidence="3" id="KW-1185">Reference proteome</keyword>
<dbReference type="Gene3D" id="3.40.630.30">
    <property type="match status" value="1"/>
</dbReference>
<protein>
    <submittedName>
        <fullName evidence="2">GNAT family N-acetyltransferase</fullName>
    </submittedName>
</protein>
<name>A0A845QWA3_9CLOT</name>
<evidence type="ECO:0000313" key="3">
    <source>
        <dbReference type="Proteomes" id="UP000467132"/>
    </source>
</evidence>
<dbReference type="AlphaFoldDB" id="A0A845QWA3"/>
<dbReference type="Proteomes" id="UP000467132">
    <property type="component" value="Unassembled WGS sequence"/>
</dbReference>
<dbReference type="InterPro" id="IPR000182">
    <property type="entry name" value="GNAT_dom"/>
</dbReference>
<reference evidence="2 3" key="1">
    <citation type="submission" date="2018-08" db="EMBL/GenBank/DDBJ databases">
        <title>Murine metabolic-syndrome-specific gut microbial biobank.</title>
        <authorList>
            <person name="Liu C."/>
        </authorList>
    </citation>
    <scope>NUCLEOTIDE SEQUENCE [LARGE SCALE GENOMIC DNA]</scope>
    <source>
        <strain evidence="2 3">583</strain>
    </source>
</reference>
<accession>A0A845QWA3</accession>
<proteinExistence type="predicted"/>
<dbReference type="GO" id="GO:0016747">
    <property type="term" value="F:acyltransferase activity, transferring groups other than amino-acyl groups"/>
    <property type="evidence" value="ECO:0007669"/>
    <property type="project" value="InterPro"/>
</dbReference>
<dbReference type="SUPFAM" id="SSF55729">
    <property type="entry name" value="Acyl-CoA N-acyltransferases (Nat)"/>
    <property type="match status" value="1"/>
</dbReference>
<dbReference type="CDD" id="cd04301">
    <property type="entry name" value="NAT_SF"/>
    <property type="match status" value="1"/>
</dbReference>
<dbReference type="Pfam" id="PF13673">
    <property type="entry name" value="Acetyltransf_10"/>
    <property type="match status" value="1"/>
</dbReference>
<organism evidence="2 3">
    <name type="scientific">Senegalia massiliensis</name>
    <dbReference type="NCBI Taxonomy" id="1720316"/>
    <lineage>
        <taxon>Bacteria</taxon>
        <taxon>Bacillati</taxon>
        <taxon>Bacillota</taxon>
        <taxon>Clostridia</taxon>
        <taxon>Eubacteriales</taxon>
        <taxon>Clostridiaceae</taxon>
        <taxon>Senegalia</taxon>
    </lineage>
</organism>
<dbReference type="OrthoDB" id="424368at2"/>
<evidence type="ECO:0000313" key="2">
    <source>
        <dbReference type="EMBL" id="NBI06370.1"/>
    </source>
</evidence>
<dbReference type="PROSITE" id="PS51186">
    <property type="entry name" value="GNAT"/>
    <property type="match status" value="1"/>
</dbReference>
<feature type="domain" description="N-acetyltransferase" evidence="1">
    <location>
        <begin position="1"/>
        <end position="153"/>
    </location>
</feature>
<comment type="caution">
    <text evidence="2">The sequence shown here is derived from an EMBL/GenBank/DDBJ whole genome shotgun (WGS) entry which is preliminary data.</text>
</comment>
<keyword evidence="2" id="KW-0808">Transferase</keyword>
<dbReference type="InterPro" id="IPR052564">
    <property type="entry name" value="N-acetyltrans/Recomb-assoc"/>
</dbReference>
<dbReference type="EMBL" id="QXXA01000006">
    <property type="protein sequence ID" value="NBI06370.1"/>
    <property type="molecule type" value="Genomic_DNA"/>
</dbReference>
<dbReference type="PANTHER" id="PTHR43451:SF1">
    <property type="entry name" value="ACETYLTRANSFERASE"/>
    <property type="match status" value="1"/>
</dbReference>